<protein>
    <submittedName>
        <fullName evidence="1">Uncharacterized protein</fullName>
    </submittedName>
</protein>
<dbReference type="EMBL" id="JAOTIF010000012">
    <property type="protein sequence ID" value="MCU7550453.1"/>
    <property type="molecule type" value="Genomic_DNA"/>
</dbReference>
<reference evidence="1" key="2">
    <citation type="submission" date="2023-04" db="EMBL/GenBank/DDBJ databases">
        <title>Paracnuella aquatica gen. nov., sp. nov., a member of the family Chitinophagaceae isolated from a hot spring.</title>
        <authorList>
            <person name="Wang C."/>
        </authorList>
    </citation>
    <scope>NUCLEOTIDE SEQUENCE</scope>
    <source>
        <strain evidence="1">LB-8</strain>
    </source>
</reference>
<reference evidence="1" key="1">
    <citation type="submission" date="2022-09" db="EMBL/GenBank/DDBJ databases">
        <authorList>
            <person name="Yuan C."/>
            <person name="Ke Z."/>
        </authorList>
    </citation>
    <scope>NUCLEOTIDE SEQUENCE</scope>
    <source>
        <strain evidence="1">LB-8</strain>
    </source>
</reference>
<comment type="caution">
    <text evidence="1">The sequence shown here is derived from an EMBL/GenBank/DDBJ whole genome shotgun (WGS) entry which is preliminary data.</text>
</comment>
<evidence type="ECO:0000313" key="2">
    <source>
        <dbReference type="Proteomes" id="UP001155483"/>
    </source>
</evidence>
<dbReference type="RefSeq" id="WP_279297893.1">
    <property type="nucleotide sequence ID" value="NZ_JAOTIF010000012.1"/>
</dbReference>
<organism evidence="1 2">
    <name type="scientific">Paraflavisolibacter caeni</name>
    <dbReference type="NCBI Taxonomy" id="2982496"/>
    <lineage>
        <taxon>Bacteria</taxon>
        <taxon>Pseudomonadati</taxon>
        <taxon>Bacteroidota</taxon>
        <taxon>Chitinophagia</taxon>
        <taxon>Chitinophagales</taxon>
        <taxon>Chitinophagaceae</taxon>
        <taxon>Paraflavisolibacter</taxon>
    </lineage>
</organism>
<name>A0A9X2XP49_9BACT</name>
<proteinExistence type="predicted"/>
<sequence>MDKFLLADNPMNDDSNAVIVHTENPVSIIECLEGHLKQAEDSYYKFYSFINLQGEVENWTLLVQFLNTIETDYAKLPEIAARILDDSWEWYQSYMDWQDNEDDD</sequence>
<dbReference type="AlphaFoldDB" id="A0A9X2XP49"/>
<dbReference type="Proteomes" id="UP001155483">
    <property type="component" value="Unassembled WGS sequence"/>
</dbReference>
<accession>A0A9X2XP49</accession>
<gene>
    <name evidence="1" type="ORF">OCK74_15130</name>
</gene>
<evidence type="ECO:0000313" key="1">
    <source>
        <dbReference type="EMBL" id="MCU7550453.1"/>
    </source>
</evidence>
<keyword evidence="2" id="KW-1185">Reference proteome</keyword>